<organism evidence="2 3">
    <name type="scientific">Marinobacter manganoxydans MnI7-9</name>
    <dbReference type="NCBI Taxonomy" id="1094979"/>
    <lineage>
        <taxon>Bacteria</taxon>
        <taxon>Pseudomonadati</taxon>
        <taxon>Pseudomonadota</taxon>
        <taxon>Gammaproteobacteria</taxon>
        <taxon>Pseudomonadales</taxon>
        <taxon>Marinobacteraceae</taxon>
        <taxon>Marinobacter</taxon>
    </lineage>
</organism>
<keyword evidence="1" id="KW-1133">Transmembrane helix</keyword>
<reference evidence="2 3" key="1">
    <citation type="journal article" date="2012" name="J. Bacteriol.">
        <title>Genome sequence of deep-sea manganese-oxidizing bacterium Marinobacter manganoxydans MnI7-9.</title>
        <authorList>
            <person name="Wang H."/>
            <person name="Li H."/>
            <person name="Shao Z."/>
            <person name="Liao S."/>
            <person name="Johnstone L."/>
            <person name="Rensing C."/>
            <person name="Wang G."/>
        </authorList>
    </citation>
    <scope>NUCLEOTIDE SEQUENCE [LARGE SCALE GENOMIC DNA]</scope>
    <source>
        <strain evidence="2 3">MnI7-9</strain>
    </source>
</reference>
<evidence type="ECO:0000313" key="2">
    <source>
        <dbReference type="EMBL" id="EHJ05523.1"/>
    </source>
</evidence>
<name>G6YQF0_9GAMM</name>
<proteinExistence type="predicted"/>
<sequence>MMHPTLIVHAMMARVSAVAMVSLITIFMRVVVLHSLRGASIRLASVRAR</sequence>
<evidence type="ECO:0000313" key="3">
    <source>
        <dbReference type="Proteomes" id="UP000003208"/>
    </source>
</evidence>
<keyword evidence="3" id="KW-1185">Reference proteome</keyword>
<keyword evidence="1" id="KW-0812">Transmembrane</keyword>
<dbReference type="Proteomes" id="UP000003208">
    <property type="component" value="Unassembled WGS sequence"/>
</dbReference>
<feature type="transmembrane region" description="Helical" evidence="1">
    <location>
        <begin position="6"/>
        <end position="32"/>
    </location>
</feature>
<dbReference type="AlphaFoldDB" id="G6YQF0"/>
<dbReference type="EMBL" id="AGTR01000018">
    <property type="protein sequence ID" value="EHJ05523.1"/>
    <property type="molecule type" value="Genomic_DNA"/>
</dbReference>
<gene>
    <name evidence="2" type="ORF">KYE_05336</name>
</gene>
<accession>G6YQF0</accession>
<keyword evidence="1" id="KW-0472">Membrane</keyword>
<protein>
    <submittedName>
        <fullName evidence="2">Uncharacterized protein</fullName>
    </submittedName>
</protein>
<evidence type="ECO:0000256" key="1">
    <source>
        <dbReference type="SAM" id="Phobius"/>
    </source>
</evidence>